<organism evidence="7 8">
    <name type="scientific">Puia dinghuensis</name>
    <dbReference type="NCBI Taxonomy" id="1792502"/>
    <lineage>
        <taxon>Bacteria</taxon>
        <taxon>Pseudomonadati</taxon>
        <taxon>Bacteroidota</taxon>
        <taxon>Chitinophagia</taxon>
        <taxon>Chitinophagales</taxon>
        <taxon>Chitinophagaceae</taxon>
        <taxon>Puia</taxon>
    </lineage>
</organism>
<keyword evidence="2" id="KW-1277">Toxin-antitoxin system</keyword>
<dbReference type="GO" id="GO:0000166">
    <property type="term" value="F:nucleotide binding"/>
    <property type="evidence" value="ECO:0007669"/>
    <property type="project" value="UniProtKB-KW"/>
</dbReference>
<evidence type="ECO:0000256" key="4">
    <source>
        <dbReference type="ARBA" id="ARBA00022741"/>
    </source>
</evidence>
<reference evidence="7" key="1">
    <citation type="journal article" date="2014" name="Int. J. Syst. Evol. Microbiol.">
        <title>Complete genome sequence of Corynebacterium casei LMG S-19264T (=DSM 44701T), isolated from a smear-ripened cheese.</title>
        <authorList>
            <consortium name="US DOE Joint Genome Institute (JGI-PGF)"/>
            <person name="Walter F."/>
            <person name="Albersmeier A."/>
            <person name="Kalinowski J."/>
            <person name="Ruckert C."/>
        </authorList>
    </citation>
    <scope>NUCLEOTIDE SEQUENCE</scope>
    <source>
        <strain evidence="7">CGMCC 1.15448</strain>
    </source>
</reference>
<dbReference type="InterPro" id="IPR008201">
    <property type="entry name" value="HepT-like"/>
</dbReference>
<evidence type="ECO:0000256" key="6">
    <source>
        <dbReference type="ARBA" id="ARBA00024207"/>
    </source>
</evidence>
<keyword evidence="1" id="KW-0597">Phosphoprotein</keyword>
<comment type="caution">
    <text evidence="7">The sequence shown here is derived from an EMBL/GenBank/DDBJ whole genome shotgun (WGS) entry which is preliminary data.</text>
</comment>
<keyword evidence="8" id="KW-1185">Reference proteome</keyword>
<dbReference type="AlphaFoldDB" id="A0A8J2U885"/>
<keyword evidence="3" id="KW-0540">Nuclease</keyword>
<dbReference type="Proteomes" id="UP000607559">
    <property type="component" value="Unassembled WGS sequence"/>
</dbReference>
<dbReference type="PANTHER" id="PTHR34139:SF1">
    <property type="entry name" value="RNASE MJ1380-RELATED"/>
    <property type="match status" value="1"/>
</dbReference>
<sequence length="114" mass="13221">MSERDIPSLLQDILEAIGNIKDFTRGITFDMYLGDLKTKHAVERNFSIIGEAVARIDKPFRDKYPSVDWREVKDFRNIIVHDYFGIDDTIVWDIIHLNLDQLEKDIVVILASVS</sequence>
<accession>A0A8J2U885</accession>
<dbReference type="PANTHER" id="PTHR34139">
    <property type="entry name" value="UPF0331 PROTEIN MJ0127"/>
    <property type="match status" value="1"/>
</dbReference>
<dbReference type="GO" id="GO:0004540">
    <property type="term" value="F:RNA nuclease activity"/>
    <property type="evidence" value="ECO:0007669"/>
    <property type="project" value="InterPro"/>
</dbReference>
<dbReference type="GO" id="GO:0016787">
    <property type="term" value="F:hydrolase activity"/>
    <property type="evidence" value="ECO:0007669"/>
    <property type="project" value="UniProtKB-KW"/>
</dbReference>
<evidence type="ECO:0000313" key="8">
    <source>
        <dbReference type="Proteomes" id="UP000607559"/>
    </source>
</evidence>
<keyword evidence="4" id="KW-0547">Nucleotide-binding</keyword>
<dbReference type="GO" id="GO:0110001">
    <property type="term" value="C:toxin-antitoxin complex"/>
    <property type="evidence" value="ECO:0007669"/>
    <property type="project" value="InterPro"/>
</dbReference>
<proteinExistence type="inferred from homology"/>
<gene>
    <name evidence="7" type="ORF">GCM10011511_05000</name>
</gene>
<dbReference type="RefSeq" id="WP_188928197.1">
    <property type="nucleotide sequence ID" value="NZ_BMJC01000001.1"/>
</dbReference>
<evidence type="ECO:0000256" key="5">
    <source>
        <dbReference type="ARBA" id="ARBA00022801"/>
    </source>
</evidence>
<protein>
    <submittedName>
        <fullName evidence="7">DUF86 domain-containing protein</fullName>
    </submittedName>
</protein>
<dbReference type="InterPro" id="IPR051813">
    <property type="entry name" value="HepT_RNase_toxin"/>
</dbReference>
<evidence type="ECO:0000256" key="2">
    <source>
        <dbReference type="ARBA" id="ARBA00022649"/>
    </source>
</evidence>
<evidence type="ECO:0000256" key="1">
    <source>
        <dbReference type="ARBA" id="ARBA00022553"/>
    </source>
</evidence>
<dbReference type="InterPro" id="IPR037038">
    <property type="entry name" value="HepT-like_sf"/>
</dbReference>
<comment type="similarity">
    <text evidence="6">Belongs to the HepT RNase toxin family.</text>
</comment>
<evidence type="ECO:0000313" key="7">
    <source>
        <dbReference type="EMBL" id="GGA84967.1"/>
    </source>
</evidence>
<evidence type="ECO:0000256" key="3">
    <source>
        <dbReference type="ARBA" id="ARBA00022722"/>
    </source>
</evidence>
<dbReference type="Pfam" id="PF01934">
    <property type="entry name" value="HepT-like"/>
    <property type="match status" value="1"/>
</dbReference>
<dbReference type="Gene3D" id="1.20.120.580">
    <property type="entry name" value="bsu32300-like"/>
    <property type="match status" value="1"/>
</dbReference>
<dbReference type="EMBL" id="BMJC01000001">
    <property type="protein sequence ID" value="GGA84967.1"/>
    <property type="molecule type" value="Genomic_DNA"/>
</dbReference>
<reference evidence="7" key="2">
    <citation type="submission" date="2020-09" db="EMBL/GenBank/DDBJ databases">
        <authorList>
            <person name="Sun Q."/>
            <person name="Zhou Y."/>
        </authorList>
    </citation>
    <scope>NUCLEOTIDE SEQUENCE</scope>
    <source>
        <strain evidence="7">CGMCC 1.15448</strain>
    </source>
</reference>
<keyword evidence="5" id="KW-0378">Hydrolase</keyword>
<name>A0A8J2U885_9BACT</name>